<evidence type="ECO:0000313" key="1">
    <source>
        <dbReference type="EMBL" id="CAI3989729.1"/>
    </source>
</evidence>
<comment type="caution">
    <text evidence="1">The sequence shown here is derived from an EMBL/GenBank/DDBJ whole genome shotgun (WGS) entry which is preliminary data.</text>
</comment>
<dbReference type="OrthoDB" id="437394at2759"/>
<proteinExistence type="predicted"/>
<reference evidence="2 3" key="2">
    <citation type="submission" date="2024-05" db="EMBL/GenBank/DDBJ databases">
        <authorList>
            <person name="Chen Y."/>
            <person name="Shah S."/>
            <person name="Dougan E. K."/>
            <person name="Thang M."/>
            <person name="Chan C."/>
        </authorList>
    </citation>
    <scope>NUCLEOTIDE SEQUENCE [LARGE SCALE GENOMIC DNA]</scope>
</reference>
<sequence>MLLKMVANADDDTMSTSFSGIEAPHTAACANRLALAKHLGIPPDQVPLPKLLHMIEWDSENQEELLLIARQTGACLFSDIASFFRQELQETIDNLKENPALSVEVLAPIIAAGNAMTDRGFCLTHKRRCQLSSAKKHTGGTSCVPFSKRGVGLGLKDPATIFSLAFIGLRLLLEEPDVTQENVTGADISLFERFLAPRYHFEVMELESTLLGWPCARRRQFVRMRHRVKVLAEISPLARFSRIFQRGCTFDWRQFFFADRPQFANKLTISHELDKELEWAQGRPGSGGFNQDPVSLDDPLCFRKVLTSSEEWFRTVYANQWPDSVFQLNQNPDTSFETHSAGQVLATVIRNTHLLYWDVKDRWMSGTELLCTQGFPCYPPMRSSYPIKLLELIGSCGSCGAAKVENTW</sequence>
<dbReference type="EMBL" id="CAMXCT030001400">
    <property type="protein sequence ID" value="CAL4777041.1"/>
    <property type="molecule type" value="Genomic_DNA"/>
</dbReference>
<accession>A0A9P1CDH2</accession>
<keyword evidence="3" id="KW-1185">Reference proteome</keyword>
<name>A0A9P1CDH2_9DINO</name>
<dbReference type="AlphaFoldDB" id="A0A9P1CDH2"/>
<reference evidence="1" key="1">
    <citation type="submission" date="2022-10" db="EMBL/GenBank/DDBJ databases">
        <authorList>
            <person name="Chen Y."/>
            <person name="Dougan E. K."/>
            <person name="Chan C."/>
            <person name="Rhodes N."/>
            <person name="Thang M."/>
        </authorList>
    </citation>
    <scope>NUCLEOTIDE SEQUENCE</scope>
</reference>
<dbReference type="Proteomes" id="UP001152797">
    <property type="component" value="Unassembled WGS sequence"/>
</dbReference>
<protein>
    <submittedName>
        <fullName evidence="1">Uncharacterized protein</fullName>
    </submittedName>
</protein>
<evidence type="ECO:0000313" key="3">
    <source>
        <dbReference type="Proteomes" id="UP001152797"/>
    </source>
</evidence>
<dbReference type="SUPFAM" id="SSF53335">
    <property type="entry name" value="S-adenosyl-L-methionine-dependent methyltransferases"/>
    <property type="match status" value="1"/>
</dbReference>
<organism evidence="1">
    <name type="scientific">Cladocopium goreaui</name>
    <dbReference type="NCBI Taxonomy" id="2562237"/>
    <lineage>
        <taxon>Eukaryota</taxon>
        <taxon>Sar</taxon>
        <taxon>Alveolata</taxon>
        <taxon>Dinophyceae</taxon>
        <taxon>Suessiales</taxon>
        <taxon>Symbiodiniaceae</taxon>
        <taxon>Cladocopium</taxon>
    </lineage>
</organism>
<evidence type="ECO:0000313" key="2">
    <source>
        <dbReference type="EMBL" id="CAL4777041.1"/>
    </source>
</evidence>
<dbReference type="EMBL" id="CAMXCT020001400">
    <property type="protein sequence ID" value="CAL1143104.1"/>
    <property type="molecule type" value="Genomic_DNA"/>
</dbReference>
<gene>
    <name evidence="1" type="ORF">C1SCF055_LOCUS16781</name>
</gene>
<dbReference type="InterPro" id="IPR029063">
    <property type="entry name" value="SAM-dependent_MTases_sf"/>
</dbReference>
<dbReference type="EMBL" id="CAMXCT010001400">
    <property type="protein sequence ID" value="CAI3989729.1"/>
    <property type="molecule type" value="Genomic_DNA"/>
</dbReference>